<dbReference type="Gene3D" id="1.20.58.80">
    <property type="entry name" value="Phosphotransferase system, lactose/cellobiose-type IIA subunit"/>
    <property type="match status" value="1"/>
</dbReference>
<feature type="domain" description="Alpha-1,4-glucan:maltose-1-phosphate maltosyltransferase" evidence="2">
    <location>
        <begin position="34"/>
        <end position="219"/>
    </location>
</feature>
<evidence type="ECO:0000259" key="2">
    <source>
        <dbReference type="Pfam" id="PF11896"/>
    </source>
</evidence>
<feature type="non-terminal residue" evidence="3">
    <location>
        <position position="260"/>
    </location>
</feature>
<keyword evidence="4" id="KW-1185">Reference proteome</keyword>
<organism evidence="3 4">
    <name type="scientific">Streptomyces typhae</name>
    <dbReference type="NCBI Taxonomy" id="2681492"/>
    <lineage>
        <taxon>Bacteria</taxon>
        <taxon>Bacillati</taxon>
        <taxon>Actinomycetota</taxon>
        <taxon>Actinomycetes</taxon>
        <taxon>Kitasatosporales</taxon>
        <taxon>Streptomycetaceae</taxon>
        <taxon>Streptomyces</taxon>
    </lineage>
</organism>
<dbReference type="EMBL" id="WPNZ01000018">
    <property type="protein sequence ID" value="MVO88693.1"/>
    <property type="molecule type" value="Genomic_DNA"/>
</dbReference>
<evidence type="ECO:0000313" key="3">
    <source>
        <dbReference type="EMBL" id="MVO88693.1"/>
    </source>
</evidence>
<accession>A0A6L6X4C0</accession>
<dbReference type="InterPro" id="IPR013783">
    <property type="entry name" value="Ig-like_fold"/>
</dbReference>
<proteinExistence type="predicted"/>
<gene>
    <name evidence="3" type="ORF">GPA10_29035</name>
</gene>
<dbReference type="Pfam" id="PF11896">
    <property type="entry name" value="GlgE_dom_N_S"/>
    <property type="match status" value="1"/>
</dbReference>
<dbReference type="GO" id="GO:0005975">
    <property type="term" value="P:carbohydrate metabolic process"/>
    <property type="evidence" value="ECO:0007669"/>
    <property type="project" value="UniProtKB-ARBA"/>
</dbReference>
<dbReference type="Proteomes" id="UP000483802">
    <property type="component" value="Unassembled WGS sequence"/>
</dbReference>
<comment type="caution">
    <text evidence="3">The sequence shown here is derived from an EMBL/GenBank/DDBJ whole genome shotgun (WGS) entry which is preliminary data.</text>
</comment>
<sequence length="260" mass="27449">MTSAPETRPGTPFPGSGCGTPLPGAARPATALPVPLMDVHPAVDGGRRPAKAVPGETFEVTATLFGEGHKAVGANVVLLGPGERCGPWTPMREVSPGSDRWGAEVTPDAEGLWTYAVEAWADPVTGWRRAAEVKVPAGVDVGLMLEEGALLYERAAQGVPGDAERRVLLSAADALQDDLRSPAARLKAALAPQVTAVLARFPLRERVTRSAAFPLRVERTRALFGSWYEFFPRSEGAVVREGAAPVSGTFRTAARRLPAI</sequence>
<dbReference type="Gene3D" id="2.60.40.10">
    <property type="entry name" value="Immunoglobulins"/>
    <property type="match status" value="1"/>
</dbReference>
<reference evidence="3 4" key="1">
    <citation type="submission" date="2019-11" db="EMBL/GenBank/DDBJ databases">
        <title>Streptomyces typhae sp. nov., a novel endophytic actinomycete isolated from the root of cattail pollen (Typha angustifolia L.).</title>
        <authorList>
            <person name="Peng C."/>
        </authorList>
    </citation>
    <scope>NUCLEOTIDE SEQUENCE [LARGE SCALE GENOMIC DNA]</scope>
    <source>
        <strain evidence="4">p1417</strain>
    </source>
</reference>
<dbReference type="AlphaFoldDB" id="A0A6L6X4C0"/>
<feature type="region of interest" description="Disordered" evidence="1">
    <location>
        <begin position="1"/>
        <end position="27"/>
    </location>
</feature>
<name>A0A6L6X4C0_9ACTN</name>
<dbReference type="GO" id="GO:0004553">
    <property type="term" value="F:hydrolase activity, hydrolyzing O-glycosyl compounds"/>
    <property type="evidence" value="ECO:0007669"/>
    <property type="project" value="InterPro"/>
</dbReference>
<dbReference type="InterPro" id="IPR021828">
    <property type="entry name" value="GlgE_dom_N/S"/>
</dbReference>
<protein>
    <submittedName>
        <fullName evidence="3">DUF3416 domain-containing protein</fullName>
    </submittedName>
</protein>
<evidence type="ECO:0000256" key="1">
    <source>
        <dbReference type="SAM" id="MobiDB-lite"/>
    </source>
</evidence>
<dbReference type="Gene3D" id="3.20.20.80">
    <property type="entry name" value="Glycosidases"/>
    <property type="match status" value="1"/>
</dbReference>
<evidence type="ECO:0000313" key="4">
    <source>
        <dbReference type="Proteomes" id="UP000483802"/>
    </source>
</evidence>